<evidence type="ECO:0000313" key="2">
    <source>
        <dbReference type="Proteomes" id="UP001642409"/>
    </source>
</evidence>
<comment type="caution">
    <text evidence="1">The sequence shown here is derived from an EMBL/GenBank/DDBJ whole genome shotgun (WGS) entry which is preliminary data.</text>
</comment>
<accession>A0ABP1GGB2</accession>
<gene>
    <name evidence="1" type="ORF">HINF_LOCUS848</name>
</gene>
<proteinExistence type="predicted"/>
<dbReference type="EMBL" id="CAXDID020000002">
    <property type="protein sequence ID" value="CAL5970908.1"/>
    <property type="molecule type" value="Genomic_DNA"/>
</dbReference>
<sequence length="260" mass="30279">MSKQENYTEINLIDLISNKTTFTFIKFEDYCSPSYPSEIGCARVQNGCIVATLHTFITPTDCTKMQSCIKSVTISQKTTGIPVPWSNEFQQCQPCVKYDKNLLQFGQLLIQFCTASSEQLRNGLGKDINIQIFSDFEQNNDYVFLTKMQQIATNNEYQILSGMMGIKNKVVNVNDVLKKFFKIQLTYEHQYTYRKTNFCAFHNKTLQQNNKSVRLRKIFHCALDLALYLAEKFVKQFYLVDDIQTKVKVIYQDDEITIEW</sequence>
<reference evidence="1 2" key="1">
    <citation type="submission" date="2024-07" db="EMBL/GenBank/DDBJ databases">
        <authorList>
            <person name="Akdeniz Z."/>
        </authorList>
    </citation>
    <scope>NUCLEOTIDE SEQUENCE [LARGE SCALE GENOMIC DNA]</scope>
</reference>
<dbReference type="Proteomes" id="UP001642409">
    <property type="component" value="Unassembled WGS sequence"/>
</dbReference>
<name>A0ABP1GGB2_9EUKA</name>
<keyword evidence="2" id="KW-1185">Reference proteome</keyword>
<organism evidence="1 2">
    <name type="scientific">Hexamita inflata</name>
    <dbReference type="NCBI Taxonomy" id="28002"/>
    <lineage>
        <taxon>Eukaryota</taxon>
        <taxon>Metamonada</taxon>
        <taxon>Diplomonadida</taxon>
        <taxon>Hexamitidae</taxon>
        <taxon>Hexamitinae</taxon>
        <taxon>Hexamita</taxon>
    </lineage>
</organism>
<protein>
    <submittedName>
        <fullName evidence="1">Uncharacterized protein</fullName>
    </submittedName>
</protein>
<evidence type="ECO:0000313" key="1">
    <source>
        <dbReference type="EMBL" id="CAL5970908.1"/>
    </source>
</evidence>